<dbReference type="OrthoDB" id="9808428at2"/>
<dbReference type="PANTHER" id="PTHR34107:SF4">
    <property type="entry name" value="SLL1222 PROTEIN"/>
    <property type="match status" value="1"/>
</dbReference>
<dbReference type="AlphaFoldDB" id="A0A1D8TLL3"/>
<accession>A0A1D8TLL3</accession>
<evidence type="ECO:0000313" key="3">
    <source>
        <dbReference type="Proteomes" id="UP000177870"/>
    </source>
</evidence>
<dbReference type="InterPro" id="IPR008538">
    <property type="entry name" value="Uma2"/>
</dbReference>
<dbReference type="Pfam" id="PF05685">
    <property type="entry name" value="Uma2"/>
    <property type="match status" value="1"/>
</dbReference>
<dbReference type="PANTHER" id="PTHR34107">
    <property type="entry name" value="SLL0198 PROTEIN-RELATED"/>
    <property type="match status" value="1"/>
</dbReference>
<dbReference type="RefSeq" id="WP_070391044.1">
    <property type="nucleotide sequence ID" value="NZ_CP017599.1"/>
</dbReference>
<dbReference type="EMBL" id="CP017599">
    <property type="protein sequence ID" value="AOW98537.1"/>
    <property type="molecule type" value="Genomic_DNA"/>
</dbReference>
<organism evidence="2 3">
    <name type="scientific">Moorena producens PAL-8-15-08-1</name>
    <dbReference type="NCBI Taxonomy" id="1458985"/>
    <lineage>
        <taxon>Bacteria</taxon>
        <taxon>Bacillati</taxon>
        <taxon>Cyanobacteriota</taxon>
        <taxon>Cyanophyceae</taxon>
        <taxon>Coleofasciculales</taxon>
        <taxon>Coleofasciculaceae</taxon>
        <taxon>Moorena</taxon>
    </lineage>
</organism>
<dbReference type="STRING" id="1458985.BJP34_02930"/>
<feature type="domain" description="Putative restriction endonuclease" evidence="1">
    <location>
        <begin position="15"/>
        <end position="184"/>
    </location>
</feature>
<reference evidence="3" key="1">
    <citation type="submission" date="2016-10" db="EMBL/GenBank/DDBJ databases">
        <title>Comparative genomics uncovers the prolific and rare metabolic potential of the cyanobacterial genus Moorea.</title>
        <authorList>
            <person name="Leao T."/>
            <person name="Castelao G."/>
            <person name="Korobeynikov A."/>
            <person name="Monroe E.A."/>
            <person name="Podell S."/>
            <person name="Glukhov E."/>
            <person name="Allen E."/>
            <person name="Gerwick W.H."/>
            <person name="Gerwick L."/>
        </authorList>
    </citation>
    <scope>NUCLEOTIDE SEQUENCE [LARGE SCALE GENOMIC DNA]</scope>
    <source>
        <strain evidence="3">PAL-8-15-08-1</strain>
    </source>
</reference>
<evidence type="ECO:0000313" key="2">
    <source>
        <dbReference type="EMBL" id="AOW98537.1"/>
    </source>
</evidence>
<name>A0A1D8TLL3_9CYAN</name>
<dbReference type="Proteomes" id="UP000177870">
    <property type="component" value="Chromosome"/>
</dbReference>
<dbReference type="CDD" id="cd06260">
    <property type="entry name" value="DUF820-like"/>
    <property type="match status" value="1"/>
</dbReference>
<proteinExistence type="predicted"/>
<dbReference type="Gene3D" id="3.90.1570.10">
    <property type="entry name" value="tt1808, chain A"/>
    <property type="match status" value="1"/>
</dbReference>
<dbReference type="InterPro" id="IPR011335">
    <property type="entry name" value="Restrct_endonuc-II-like"/>
</dbReference>
<dbReference type="KEGG" id="mpro:BJP34_02930"/>
<gene>
    <name evidence="2" type="ORF">BJP34_02930</name>
</gene>
<sequence>MNQAIHERVYWTIHDLELLPENEGTRYEIIDGELFVTRAPHTKHQQTCGKIFRQLDAWSEASGLGEAIPSPGVLFSESDNVIPDVVWVTQETYELILDESGHLTGAPELAVEVLSASQQDQRPDREAKLKLYSSRGVKEYWIADWRSRKIEIYRRENSQLKLVATLFSQDTLTSPILPGFSCTVNQFFPK</sequence>
<dbReference type="InterPro" id="IPR012296">
    <property type="entry name" value="Nuclease_put_TT1808"/>
</dbReference>
<evidence type="ECO:0000259" key="1">
    <source>
        <dbReference type="Pfam" id="PF05685"/>
    </source>
</evidence>
<protein>
    <recommendedName>
        <fullName evidence="1">Putative restriction endonuclease domain-containing protein</fullName>
    </recommendedName>
</protein>
<dbReference type="SUPFAM" id="SSF52980">
    <property type="entry name" value="Restriction endonuclease-like"/>
    <property type="match status" value="1"/>
</dbReference>